<comment type="subunit">
    <text evidence="9">Forms a complex with TatC.</text>
</comment>
<protein>
    <recommendedName>
        <fullName evidence="9">Sec-independent protein translocase protein TatA</fullName>
    </recommendedName>
</protein>
<keyword evidence="3 9" id="KW-1003">Cell membrane</keyword>
<accession>A0A154BS63</accession>
<keyword evidence="6 9" id="KW-1133">Transmembrane helix</keyword>
<dbReference type="PANTHER" id="PTHR42982:SF1">
    <property type="entry name" value="SEC-INDEPENDENT PROTEIN TRANSLOCASE PROTEIN TATA"/>
    <property type="match status" value="1"/>
</dbReference>
<dbReference type="NCBIfam" id="NF011430">
    <property type="entry name" value="PRK14861.1"/>
    <property type="match status" value="1"/>
</dbReference>
<gene>
    <name evidence="9" type="primary">tatA</name>
    <name evidence="11" type="ORF">AXX12_10190</name>
</gene>
<dbReference type="EMBL" id="LSGP01000017">
    <property type="protein sequence ID" value="KYZ76771.1"/>
    <property type="molecule type" value="Genomic_DNA"/>
</dbReference>
<evidence type="ECO:0000313" key="11">
    <source>
        <dbReference type="EMBL" id="KYZ76771.1"/>
    </source>
</evidence>
<keyword evidence="5 9" id="KW-0653">Protein transport</keyword>
<evidence type="ECO:0000256" key="9">
    <source>
        <dbReference type="HAMAP-Rule" id="MF_00236"/>
    </source>
</evidence>
<proteinExistence type="inferred from homology"/>
<comment type="similarity">
    <text evidence="9">Belongs to the TatA/E family.</text>
</comment>
<dbReference type="InterPro" id="IPR006312">
    <property type="entry name" value="TatA/E"/>
</dbReference>
<dbReference type="NCBIfam" id="TIGR01411">
    <property type="entry name" value="tatAE"/>
    <property type="match status" value="1"/>
</dbReference>
<keyword evidence="2 9" id="KW-0813">Transport</keyword>
<organism evidence="11 12">
    <name type="scientific">Anaerosporomusa subterranea</name>
    <dbReference type="NCBI Taxonomy" id="1794912"/>
    <lineage>
        <taxon>Bacteria</taxon>
        <taxon>Bacillati</taxon>
        <taxon>Bacillota</taxon>
        <taxon>Negativicutes</taxon>
        <taxon>Acetonemataceae</taxon>
        <taxon>Anaerosporomusa</taxon>
    </lineage>
</organism>
<dbReference type="GO" id="GO:0033281">
    <property type="term" value="C:TAT protein transport complex"/>
    <property type="evidence" value="ECO:0007669"/>
    <property type="project" value="UniProtKB-UniRule"/>
</dbReference>
<dbReference type="RefSeq" id="WP_066242803.1">
    <property type="nucleotide sequence ID" value="NZ_LSGP01000017.1"/>
</dbReference>
<dbReference type="HAMAP" id="MF_00236">
    <property type="entry name" value="TatA_E"/>
    <property type="match status" value="1"/>
</dbReference>
<dbReference type="GO" id="GO:0008320">
    <property type="term" value="F:protein transmembrane transporter activity"/>
    <property type="evidence" value="ECO:0007669"/>
    <property type="project" value="UniProtKB-UniRule"/>
</dbReference>
<comment type="function">
    <text evidence="9">Part of the twin-arginine translocation (Tat) system that transports large folded proteins containing a characteristic twin-arginine motif in their signal peptide across membranes. TatA could form the protein-conducting channel of the Tat system.</text>
</comment>
<feature type="region of interest" description="Disordered" evidence="10">
    <location>
        <begin position="47"/>
        <end position="71"/>
    </location>
</feature>
<keyword evidence="8 9" id="KW-0472">Membrane</keyword>
<dbReference type="PRINTS" id="PR01506">
    <property type="entry name" value="TATBPROTEIN"/>
</dbReference>
<evidence type="ECO:0000256" key="1">
    <source>
        <dbReference type="ARBA" id="ARBA00004162"/>
    </source>
</evidence>
<dbReference type="AlphaFoldDB" id="A0A154BS63"/>
<evidence type="ECO:0000256" key="3">
    <source>
        <dbReference type="ARBA" id="ARBA00022475"/>
    </source>
</evidence>
<dbReference type="InterPro" id="IPR003369">
    <property type="entry name" value="TatA/B/E"/>
</dbReference>
<evidence type="ECO:0000256" key="7">
    <source>
        <dbReference type="ARBA" id="ARBA00023010"/>
    </source>
</evidence>
<dbReference type="Gene3D" id="1.20.5.3310">
    <property type="match status" value="1"/>
</dbReference>
<dbReference type="Proteomes" id="UP000076268">
    <property type="component" value="Unassembled WGS sequence"/>
</dbReference>
<evidence type="ECO:0000256" key="6">
    <source>
        <dbReference type="ARBA" id="ARBA00022989"/>
    </source>
</evidence>
<keyword evidence="4 9" id="KW-0812">Transmembrane</keyword>
<evidence type="ECO:0000313" key="12">
    <source>
        <dbReference type="Proteomes" id="UP000076268"/>
    </source>
</evidence>
<comment type="subcellular location">
    <subcellularLocation>
        <location evidence="1 9">Cell membrane</location>
        <topology evidence="1 9">Single-pass membrane protein</topology>
    </subcellularLocation>
</comment>
<dbReference type="PANTHER" id="PTHR42982">
    <property type="entry name" value="SEC-INDEPENDENT PROTEIN TRANSLOCASE PROTEIN TATA"/>
    <property type="match status" value="1"/>
</dbReference>
<evidence type="ECO:0000256" key="8">
    <source>
        <dbReference type="ARBA" id="ARBA00023136"/>
    </source>
</evidence>
<dbReference type="GO" id="GO:0043953">
    <property type="term" value="P:protein transport by the Tat complex"/>
    <property type="evidence" value="ECO:0007669"/>
    <property type="project" value="UniProtKB-UniRule"/>
</dbReference>
<evidence type="ECO:0000256" key="2">
    <source>
        <dbReference type="ARBA" id="ARBA00022448"/>
    </source>
</evidence>
<evidence type="ECO:0000256" key="10">
    <source>
        <dbReference type="SAM" id="MobiDB-lite"/>
    </source>
</evidence>
<dbReference type="OrthoDB" id="9800908at2"/>
<evidence type="ECO:0000256" key="4">
    <source>
        <dbReference type="ARBA" id="ARBA00022692"/>
    </source>
</evidence>
<keyword evidence="12" id="KW-1185">Reference proteome</keyword>
<name>A0A154BS63_ANASB</name>
<keyword evidence="7 9" id="KW-0811">Translocation</keyword>
<reference evidence="11 12" key="1">
    <citation type="submission" date="2016-02" db="EMBL/GenBank/DDBJ databases">
        <title>Anaerosporomusa subterraneum gen. nov., sp. nov., a spore-forming obligate anaerobe isolated from saprolite.</title>
        <authorList>
            <person name="Choi J.K."/>
            <person name="Shah M."/>
            <person name="Yee N."/>
        </authorList>
    </citation>
    <scope>NUCLEOTIDE SEQUENCE [LARGE SCALE GENOMIC DNA]</scope>
    <source>
        <strain evidence="11 12">RU4</strain>
    </source>
</reference>
<comment type="caution">
    <text evidence="11">The sequence shown here is derived from an EMBL/GenBank/DDBJ whole genome shotgun (WGS) entry which is preliminary data.</text>
</comment>
<dbReference type="Pfam" id="PF02416">
    <property type="entry name" value="TatA_B_E"/>
    <property type="match status" value="1"/>
</dbReference>
<sequence length="71" mass="7581">MFNLGMPELILILVIALVVFGPGKLPDVGKALGKGIQEFRRATSGEVKEESRVASTEIGETAKQGTVPEKK</sequence>
<dbReference type="STRING" id="1794912.AXX12_10190"/>
<evidence type="ECO:0000256" key="5">
    <source>
        <dbReference type="ARBA" id="ARBA00022927"/>
    </source>
</evidence>